<evidence type="ECO:0000256" key="3">
    <source>
        <dbReference type="SAM" id="MobiDB-lite"/>
    </source>
</evidence>
<evidence type="ECO:0000313" key="5">
    <source>
        <dbReference type="Proteomes" id="UP001500456"/>
    </source>
</evidence>
<dbReference type="Pfam" id="PF13365">
    <property type="entry name" value="Trypsin_2"/>
    <property type="match status" value="1"/>
</dbReference>
<reference evidence="5" key="1">
    <citation type="journal article" date="2019" name="Int. J. Syst. Evol. Microbiol.">
        <title>The Global Catalogue of Microorganisms (GCM) 10K type strain sequencing project: providing services to taxonomists for standard genome sequencing and annotation.</title>
        <authorList>
            <consortium name="The Broad Institute Genomics Platform"/>
            <consortium name="The Broad Institute Genome Sequencing Center for Infectious Disease"/>
            <person name="Wu L."/>
            <person name="Ma J."/>
        </authorList>
    </citation>
    <scope>NUCLEOTIDE SEQUENCE [LARGE SCALE GENOMIC DNA]</scope>
    <source>
        <strain evidence="5">JCM 16924</strain>
    </source>
</reference>
<sequence length="353" mass="34367">MYSGGPPVAAGLGKPPASSDGGGPQRTGGSSDGTARHVTASEGDPSAADGAPGHRGAGPVDAPPGLGAPRGPSFLPGLRPTLPDRPAPVPSPAPPPAPSPHSPVPARPPRNRTPRPLTTALLAAVLAGGAAGYAAGVLGDDDPAAPVTAREVGGLQAVADRVLPSVVSVVTANGQGSGFVFDERGRILTNAHVVEGSSQVTVELQDGRRLSAEVVGDDPAHDVAVLEPETSRGLRAAELATGARPGVGDTVLAIGSPLGLSGTVTSGIVSALDRSVRLGEGSGGGGQQRALQTDASINPGNSGGPLVDAEGRVIGINTAIATLDQQRGGSIGIGFAIPVADAATAAQTIIDGG</sequence>
<dbReference type="SUPFAM" id="SSF50494">
    <property type="entry name" value="Trypsin-like serine proteases"/>
    <property type="match status" value="1"/>
</dbReference>
<evidence type="ECO:0008006" key="6">
    <source>
        <dbReference type="Google" id="ProtNLM"/>
    </source>
</evidence>
<proteinExistence type="predicted"/>
<name>A0ABP7R655_9ACTN</name>
<dbReference type="InterPro" id="IPR009003">
    <property type="entry name" value="Peptidase_S1_PA"/>
</dbReference>
<dbReference type="PANTHER" id="PTHR43343">
    <property type="entry name" value="PEPTIDASE S12"/>
    <property type="match status" value="1"/>
</dbReference>
<dbReference type="InterPro" id="IPR001940">
    <property type="entry name" value="Peptidase_S1C"/>
</dbReference>
<dbReference type="RefSeq" id="WP_345563924.1">
    <property type="nucleotide sequence ID" value="NZ_BAAAZX010000007.1"/>
</dbReference>
<evidence type="ECO:0000256" key="1">
    <source>
        <dbReference type="ARBA" id="ARBA00022670"/>
    </source>
</evidence>
<evidence type="ECO:0000313" key="4">
    <source>
        <dbReference type="EMBL" id="GAA3993151.1"/>
    </source>
</evidence>
<dbReference type="EMBL" id="BAAAZX010000007">
    <property type="protein sequence ID" value="GAA3993151.1"/>
    <property type="molecule type" value="Genomic_DNA"/>
</dbReference>
<feature type="region of interest" description="Disordered" evidence="3">
    <location>
        <begin position="279"/>
        <end position="304"/>
    </location>
</feature>
<feature type="compositionally biased region" description="Pro residues" evidence="3">
    <location>
        <begin position="83"/>
        <end position="108"/>
    </location>
</feature>
<gene>
    <name evidence="4" type="ORF">GCM10022232_30840</name>
</gene>
<dbReference type="InterPro" id="IPR051201">
    <property type="entry name" value="Chloro_Bact_Ser_Proteases"/>
</dbReference>
<keyword evidence="2" id="KW-0378">Hydrolase</keyword>
<dbReference type="Gene3D" id="2.40.10.120">
    <property type="match status" value="1"/>
</dbReference>
<accession>A0ABP7R655</accession>
<organism evidence="4 5">
    <name type="scientific">Streptomyces plumbiresistens</name>
    <dbReference type="NCBI Taxonomy" id="511811"/>
    <lineage>
        <taxon>Bacteria</taxon>
        <taxon>Bacillati</taxon>
        <taxon>Actinomycetota</taxon>
        <taxon>Actinomycetes</taxon>
        <taxon>Kitasatosporales</taxon>
        <taxon>Streptomycetaceae</taxon>
        <taxon>Streptomyces</taxon>
    </lineage>
</organism>
<keyword evidence="1" id="KW-0645">Protease</keyword>
<evidence type="ECO:0000256" key="2">
    <source>
        <dbReference type="ARBA" id="ARBA00022801"/>
    </source>
</evidence>
<dbReference type="PANTHER" id="PTHR43343:SF3">
    <property type="entry name" value="PROTEASE DO-LIKE 8, CHLOROPLASTIC"/>
    <property type="match status" value="1"/>
</dbReference>
<feature type="region of interest" description="Disordered" evidence="3">
    <location>
        <begin position="1"/>
        <end position="115"/>
    </location>
</feature>
<protein>
    <recommendedName>
        <fullName evidence="6">Trypsin-like serine protease</fullName>
    </recommendedName>
</protein>
<comment type="caution">
    <text evidence="4">The sequence shown here is derived from an EMBL/GenBank/DDBJ whole genome shotgun (WGS) entry which is preliminary data.</text>
</comment>
<feature type="compositionally biased region" description="Polar residues" evidence="3">
    <location>
        <begin position="289"/>
        <end position="300"/>
    </location>
</feature>
<dbReference type="PRINTS" id="PR00834">
    <property type="entry name" value="PROTEASES2C"/>
</dbReference>
<dbReference type="Proteomes" id="UP001500456">
    <property type="component" value="Unassembled WGS sequence"/>
</dbReference>
<keyword evidence="5" id="KW-1185">Reference proteome</keyword>